<protein>
    <submittedName>
        <fullName evidence="4">Molybdopterin-dependent oxidoreductase</fullName>
    </submittedName>
</protein>
<dbReference type="SUPFAM" id="SSF56524">
    <property type="entry name" value="Oxidoreductase molybdopterin-binding domain"/>
    <property type="match status" value="1"/>
</dbReference>
<dbReference type="GO" id="GO:0020037">
    <property type="term" value="F:heme binding"/>
    <property type="evidence" value="ECO:0007669"/>
    <property type="project" value="TreeGrafter"/>
</dbReference>
<organism evidence="4 5">
    <name type="scientific">Actinocrinis puniceicyclus</name>
    <dbReference type="NCBI Taxonomy" id="977794"/>
    <lineage>
        <taxon>Bacteria</taxon>
        <taxon>Bacillati</taxon>
        <taxon>Actinomycetota</taxon>
        <taxon>Actinomycetes</taxon>
        <taxon>Catenulisporales</taxon>
        <taxon>Actinospicaceae</taxon>
        <taxon>Actinocrinis</taxon>
    </lineage>
</organism>
<dbReference type="Gene3D" id="3.90.420.10">
    <property type="entry name" value="Oxidoreductase, molybdopterin-binding domain"/>
    <property type="match status" value="1"/>
</dbReference>
<dbReference type="SUPFAM" id="SSF81296">
    <property type="entry name" value="E set domains"/>
    <property type="match status" value="1"/>
</dbReference>
<dbReference type="InterPro" id="IPR000572">
    <property type="entry name" value="OxRdtase_Mopterin-bd_dom"/>
</dbReference>
<keyword evidence="2" id="KW-0812">Transmembrane</keyword>
<keyword evidence="2" id="KW-0472">Membrane</keyword>
<feature type="transmembrane region" description="Helical" evidence="2">
    <location>
        <begin position="196"/>
        <end position="218"/>
    </location>
</feature>
<dbReference type="Proteomes" id="UP000677913">
    <property type="component" value="Unassembled WGS sequence"/>
</dbReference>
<proteinExistence type="predicted"/>
<keyword evidence="5" id="KW-1185">Reference proteome</keyword>
<feature type="transmembrane region" description="Helical" evidence="2">
    <location>
        <begin position="136"/>
        <end position="154"/>
    </location>
</feature>
<comment type="caution">
    <text evidence="4">The sequence shown here is derived from an EMBL/GenBank/DDBJ whole genome shotgun (WGS) entry which is preliminary data.</text>
</comment>
<dbReference type="PANTHER" id="PTHR19372:SF7">
    <property type="entry name" value="SULFITE OXIDASE, MITOCHONDRIAL"/>
    <property type="match status" value="1"/>
</dbReference>
<evidence type="ECO:0000256" key="2">
    <source>
        <dbReference type="SAM" id="Phobius"/>
    </source>
</evidence>
<feature type="transmembrane region" description="Helical" evidence="2">
    <location>
        <begin position="107"/>
        <end position="124"/>
    </location>
</feature>
<dbReference type="RefSeq" id="WP_211467004.1">
    <property type="nucleotide sequence ID" value="NZ_JAGSXH010000025.1"/>
</dbReference>
<evidence type="ECO:0000256" key="1">
    <source>
        <dbReference type="SAM" id="MobiDB-lite"/>
    </source>
</evidence>
<dbReference type="AlphaFoldDB" id="A0A8J8BAV8"/>
<dbReference type="PANTHER" id="PTHR19372">
    <property type="entry name" value="SULFITE REDUCTASE"/>
    <property type="match status" value="1"/>
</dbReference>
<name>A0A8J8BAV8_9ACTN</name>
<dbReference type="InterPro" id="IPR036374">
    <property type="entry name" value="OxRdtase_Mopterin-bd_sf"/>
</dbReference>
<dbReference type="GO" id="GO:0008482">
    <property type="term" value="F:sulfite oxidase activity"/>
    <property type="evidence" value="ECO:0007669"/>
    <property type="project" value="TreeGrafter"/>
</dbReference>
<accession>A0A8J8BAV8</accession>
<dbReference type="Gene3D" id="2.60.40.650">
    <property type="match status" value="1"/>
</dbReference>
<keyword evidence="2" id="KW-1133">Transmembrane helix</keyword>
<feature type="region of interest" description="Disordered" evidence="1">
    <location>
        <begin position="167"/>
        <end position="188"/>
    </location>
</feature>
<sequence length="545" mass="56966">MRDSQTGPRRSRDAKPARLARLGTAALLGALAAAAALAAGQVVAIFTGASSAPVYAVGAAAVNLTPAPLKDYAVAHFGVHDKQLLIAGILAALTGIALLAGIAAMRGFALGAALIALFGAVGVAAAETQPQSGPSWALPSVLGAAAGIGALRLLTRAYHAARTQLDRSAGIQPDHSTRTEHDHSTRIRHDPGRRRFVATAAGLAAGSAVVGVGADLIATRRSSVAAARAAVRIPRPAYPAAPLPYGVHPNVAGLSPFFTDNEVFYRVDTALVLPQVRPDSWTLRVHGMVDRPIELSFADLLHLPLHEHDVTVSCVSDPVGGPYVGNARWIGASLPDLLRAAGVRRGADQLLARSVEGMTIGTPLGSVLDGREALIAVAMNGEPLPVAHGFPARVVVPGFYGYASACKWVTDLYVTTFAASTAYWVQRGYARVGTMKTQSRIDVPKPFARVAAGPVTVAGIAWATGRAIQDVQVRVDQGPWQSARLAAQDGPDTWRQWTYDWHATPGSHGLQVRAADSSGRFQTEARADPLPDGASGWERVVVTVV</sequence>
<feature type="domain" description="Oxidoreductase molybdopterin-binding" evidence="3">
    <location>
        <begin position="273"/>
        <end position="424"/>
    </location>
</feature>
<dbReference type="GO" id="GO:0006790">
    <property type="term" value="P:sulfur compound metabolic process"/>
    <property type="evidence" value="ECO:0007669"/>
    <property type="project" value="TreeGrafter"/>
</dbReference>
<evidence type="ECO:0000313" key="5">
    <source>
        <dbReference type="Proteomes" id="UP000677913"/>
    </source>
</evidence>
<dbReference type="GO" id="GO:0043546">
    <property type="term" value="F:molybdopterin cofactor binding"/>
    <property type="evidence" value="ECO:0007669"/>
    <property type="project" value="TreeGrafter"/>
</dbReference>
<dbReference type="InterPro" id="IPR014756">
    <property type="entry name" value="Ig_E-set"/>
</dbReference>
<dbReference type="Pfam" id="PF00174">
    <property type="entry name" value="Oxidored_molyb"/>
    <property type="match status" value="1"/>
</dbReference>
<dbReference type="EMBL" id="JAGSXH010000025">
    <property type="protein sequence ID" value="MBS2963367.1"/>
    <property type="molecule type" value="Genomic_DNA"/>
</dbReference>
<feature type="transmembrane region" description="Helical" evidence="2">
    <location>
        <begin position="82"/>
        <end position="100"/>
    </location>
</feature>
<gene>
    <name evidence="4" type="ORF">KGA66_09945</name>
</gene>
<evidence type="ECO:0000259" key="3">
    <source>
        <dbReference type="Pfam" id="PF00174"/>
    </source>
</evidence>
<evidence type="ECO:0000313" key="4">
    <source>
        <dbReference type="EMBL" id="MBS2963367.1"/>
    </source>
</evidence>
<reference evidence="4" key="1">
    <citation type="submission" date="2021-04" db="EMBL/GenBank/DDBJ databases">
        <title>Genome based classification of Actinospica acidithermotolerans sp. nov., an actinobacterium isolated from an Indonesian hot spring.</title>
        <authorList>
            <person name="Kusuma A.B."/>
            <person name="Putra K.E."/>
            <person name="Nafisah S."/>
            <person name="Loh J."/>
            <person name="Nouioui I."/>
            <person name="Goodfellow M."/>
        </authorList>
    </citation>
    <scope>NUCLEOTIDE SEQUENCE</scope>
    <source>
        <strain evidence="4">DSM 45618</strain>
    </source>
</reference>
<feature type="compositionally biased region" description="Basic and acidic residues" evidence="1">
    <location>
        <begin position="175"/>
        <end position="188"/>
    </location>
</feature>